<sequence>MSNAGACSSLFKHGWRIFIPVFTRLPWHASHCFSSPFGRTTTVYGKGLRLATGNSVIDVLGRLWIFRTTNSNCYRLCSYPL</sequence>
<proteinExistence type="predicted"/>
<comment type="caution">
    <text evidence="1">The sequence shown here is derived from an EMBL/GenBank/DDBJ whole genome shotgun (WGS) entry which is preliminary data.</text>
</comment>
<dbReference type="EMBL" id="SNYM01000001">
    <property type="protein sequence ID" value="TDQ51324.1"/>
    <property type="molecule type" value="Genomic_DNA"/>
</dbReference>
<evidence type="ECO:0000313" key="1">
    <source>
        <dbReference type="EMBL" id="TDQ51324.1"/>
    </source>
</evidence>
<protein>
    <submittedName>
        <fullName evidence="1">Uncharacterized protein</fullName>
    </submittedName>
</protein>
<organism evidence="1 2">
    <name type="scientific">Permianibacter aggregans</name>
    <dbReference type="NCBI Taxonomy" id="1510150"/>
    <lineage>
        <taxon>Bacteria</taxon>
        <taxon>Pseudomonadati</taxon>
        <taxon>Pseudomonadota</taxon>
        <taxon>Gammaproteobacteria</taxon>
        <taxon>Pseudomonadales</taxon>
        <taxon>Pseudomonadaceae</taxon>
        <taxon>Permianibacter</taxon>
    </lineage>
</organism>
<name>A0A4R6V569_9GAMM</name>
<accession>A0A4R6V569</accession>
<reference evidence="1 2" key="1">
    <citation type="submission" date="2019-03" db="EMBL/GenBank/DDBJ databases">
        <title>Genomic Encyclopedia of Type Strains, Phase IV (KMG-IV): sequencing the most valuable type-strain genomes for metagenomic binning, comparative biology and taxonomic classification.</title>
        <authorList>
            <person name="Goeker M."/>
        </authorList>
    </citation>
    <scope>NUCLEOTIDE SEQUENCE [LARGE SCALE GENOMIC DNA]</scope>
    <source>
        <strain evidence="1 2">DSM 103792</strain>
    </source>
</reference>
<evidence type="ECO:0000313" key="2">
    <source>
        <dbReference type="Proteomes" id="UP000295375"/>
    </source>
</evidence>
<keyword evidence="2" id="KW-1185">Reference proteome</keyword>
<gene>
    <name evidence="1" type="ORF">EV696_101298</name>
</gene>
<dbReference type="Proteomes" id="UP000295375">
    <property type="component" value="Unassembled WGS sequence"/>
</dbReference>
<dbReference type="AlphaFoldDB" id="A0A4R6V569"/>